<evidence type="ECO:0000313" key="5">
    <source>
        <dbReference type="Proteomes" id="UP000326198"/>
    </source>
</evidence>
<evidence type="ECO:0000313" key="4">
    <source>
        <dbReference type="EMBL" id="KAE8379710.1"/>
    </source>
</evidence>
<gene>
    <name evidence="4" type="ORF">BDV26DRAFT_291028</name>
</gene>
<dbReference type="EMBL" id="ML736190">
    <property type="protein sequence ID" value="KAE8379710.1"/>
    <property type="molecule type" value="Genomic_DNA"/>
</dbReference>
<dbReference type="InterPro" id="IPR002110">
    <property type="entry name" value="Ankyrin_rpt"/>
</dbReference>
<name>A0A5N7BDA3_9EURO</name>
<dbReference type="PANTHER" id="PTHR24180">
    <property type="entry name" value="CYCLIN-DEPENDENT KINASE INHIBITOR 2C-RELATED"/>
    <property type="match status" value="1"/>
</dbReference>
<feature type="repeat" description="ANK" evidence="3">
    <location>
        <begin position="158"/>
        <end position="190"/>
    </location>
</feature>
<dbReference type="PROSITE" id="PS50088">
    <property type="entry name" value="ANK_REPEAT"/>
    <property type="match status" value="3"/>
</dbReference>
<sequence>MKEDWRIIWSAASEADLRQWKAMIEGTLTPPEPAPSLEHILCRAIFSKDMDLIQTCLSRGAKLDDWVHESVGRNLSLALLQVLVPAGLNVNYNADRLGGYLTTAIYRGDLGLVRYLLRQGANPNQDPKIDRFPALTVAIQKNDVEMAEMLIQHGAWVNGFGALGMAAKYRRFEMMDLLIEHGADVNDNAKDLPWTSILTPQERLTALHEAALEGNKDVVAYLLERGANRNLQNVSGETPLTLAQTNGHRDVVELLQRGRV</sequence>
<protein>
    <submittedName>
        <fullName evidence="4">Ankyrin</fullName>
    </submittedName>
</protein>
<dbReference type="Gene3D" id="1.25.40.20">
    <property type="entry name" value="Ankyrin repeat-containing domain"/>
    <property type="match status" value="2"/>
</dbReference>
<dbReference type="Pfam" id="PF12796">
    <property type="entry name" value="Ank_2"/>
    <property type="match status" value="2"/>
</dbReference>
<dbReference type="OrthoDB" id="426293at2759"/>
<dbReference type="PROSITE" id="PS50297">
    <property type="entry name" value="ANK_REP_REGION"/>
    <property type="match status" value="3"/>
</dbReference>
<evidence type="ECO:0000256" key="2">
    <source>
        <dbReference type="ARBA" id="ARBA00023043"/>
    </source>
</evidence>
<dbReference type="InterPro" id="IPR051637">
    <property type="entry name" value="Ank_repeat_dom-contain_49"/>
</dbReference>
<evidence type="ECO:0000256" key="3">
    <source>
        <dbReference type="PROSITE-ProRule" id="PRU00023"/>
    </source>
</evidence>
<keyword evidence="1" id="KW-0677">Repeat</keyword>
<dbReference type="PANTHER" id="PTHR24180:SF45">
    <property type="entry name" value="POLY [ADP-RIBOSE] POLYMERASE TANKYRASE"/>
    <property type="match status" value="1"/>
</dbReference>
<dbReference type="SMART" id="SM00248">
    <property type="entry name" value="ANK"/>
    <property type="match status" value="5"/>
</dbReference>
<dbReference type="InterPro" id="IPR036770">
    <property type="entry name" value="Ankyrin_rpt-contain_sf"/>
</dbReference>
<dbReference type="Proteomes" id="UP000326198">
    <property type="component" value="Unassembled WGS sequence"/>
</dbReference>
<dbReference type="AlphaFoldDB" id="A0A5N7BDA3"/>
<organism evidence="4 5">
    <name type="scientific">Aspergillus bertholletiae</name>
    <dbReference type="NCBI Taxonomy" id="1226010"/>
    <lineage>
        <taxon>Eukaryota</taxon>
        <taxon>Fungi</taxon>
        <taxon>Dikarya</taxon>
        <taxon>Ascomycota</taxon>
        <taxon>Pezizomycotina</taxon>
        <taxon>Eurotiomycetes</taxon>
        <taxon>Eurotiomycetidae</taxon>
        <taxon>Eurotiales</taxon>
        <taxon>Aspergillaceae</taxon>
        <taxon>Aspergillus</taxon>
        <taxon>Aspergillus subgen. Circumdati</taxon>
    </lineage>
</organism>
<feature type="repeat" description="ANK" evidence="3">
    <location>
        <begin position="235"/>
        <end position="260"/>
    </location>
</feature>
<keyword evidence="5" id="KW-1185">Reference proteome</keyword>
<feature type="repeat" description="ANK" evidence="3">
    <location>
        <begin position="202"/>
        <end position="234"/>
    </location>
</feature>
<keyword evidence="2 3" id="KW-0040">ANK repeat</keyword>
<reference evidence="4 5" key="1">
    <citation type="submission" date="2019-04" db="EMBL/GenBank/DDBJ databases">
        <title>Friends and foes A comparative genomics studyof 23 Aspergillus species from section Flavi.</title>
        <authorList>
            <consortium name="DOE Joint Genome Institute"/>
            <person name="Kjaerbolling I."/>
            <person name="Vesth T."/>
            <person name="Frisvad J.C."/>
            <person name="Nybo J.L."/>
            <person name="Theobald S."/>
            <person name="Kildgaard S."/>
            <person name="Isbrandt T."/>
            <person name="Kuo A."/>
            <person name="Sato A."/>
            <person name="Lyhne E.K."/>
            <person name="Kogle M.E."/>
            <person name="Wiebenga A."/>
            <person name="Kun R.S."/>
            <person name="Lubbers R.J."/>
            <person name="Makela M.R."/>
            <person name="Barry K."/>
            <person name="Chovatia M."/>
            <person name="Clum A."/>
            <person name="Daum C."/>
            <person name="Haridas S."/>
            <person name="He G."/>
            <person name="LaButti K."/>
            <person name="Lipzen A."/>
            <person name="Mondo S."/>
            <person name="Riley R."/>
            <person name="Salamov A."/>
            <person name="Simmons B.A."/>
            <person name="Magnuson J.K."/>
            <person name="Henrissat B."/>
            <person name="Mortensen U.H."/>
            <person name="Larsen T.O."/>
            <person name="Devries R.P."/>
            <person name="Grigoriev I.V."/>
            <person name="Machida M."/>
            <person name="Baker S.E."/>
            <person name="Andersen M.R."/>
        </authorList>
    </citation>
    <scope>NUCLEOTIDE SEQUENCE [LARGE SCALE GENOMIC DNA]</scope>
    <source>
        <strain evidence="4 5">IBT 29228</strain>
    </source>
</reference>
<dbReference type="SUPFAM" id="SSF48403">
    <property type="entry name" value="Ankyrin repeat"/>
    <property type="match status" value="1"/>
</dbReference>
<accession>A0A5N7BDA3</accession>
<evidence type="ECO:0000256" key="1">
    <source>
        <dbReference type="ARBA" id="ARBA00022737"/>
    </source>
</evidence>
<proteinExistence type="predicted"/>